<comment type="similarity">
    <text evidence="1">Belongs to the LysR transcriptional regulatory family.</text>
</comment>
<dbReference type="OrthoDB" id="9785974at2"/>
<dbReference type="FunFam" id="1.10.10.10:FF:000001">
    <property type="entry name" value="LysR family transcriptional regulator"/>
    <property type="match status" value="1"/>
</dbReference>
<accession>A0A318JTE1</accession>
<evidence type="ECO:0000313" key="6">
    <source>
        <dbReference type="EMBL" id="PXX43738.1"/>
    </source>
</evidence>
<proteinExistence type="inferred from homology"/>
<dbReference type="InterPro" id="IPR036388">
    <property type="entry name" value="WH-like_DNA-bd_sf"/>
</dbReference>
<evidence type="ECO:0000256" key="2">
    <source>
        <dbReference type="ARBA" id="ARBA00023015"/>
    </source>
</evidence>
<reference evidence="6 7" key="1">
    <citation type="submission" date="2018-05" db="EMBL/GenBank/DDBJ databases">
        <title>Genomic Encyclopedia of Type Strains, Phase IV (KMG-IV): sequencing the most valuable type-strain genomes for metagenomic binning, comparative biology and taxonomic classification.</title>
        <authorList>
            <person name="Goeker M."/>
        </authorList>
    </citation>
    <scope>NUCLEOTIDE SEQUENCE [LARGE SCALE GENOMIC DNA]</scope>
    <source>
        <strain evidence="6 7">DSM 19792</strain>
    </source>
</reference>
<organism evidence="6 7">
    <name type="scientific">Undibacterium pigrum</name>
    <dbReference type="NCBI Taxonomy" id="401470"/>
    <lineage>
        <taxon>Bacteria</taxon>
        <taxon>Pseudomonadati</taxon>
        <taxon>Pseudomonadota</taxon>
        <taxon>Betaproteobacteria</taxon>
        <taxon>Burkholderiales</taxon>
        <taxon>Oxalobacteraceae</taxon>
        <taxon>Undibacterium</taxon>
    </lineage>
</organism>
<evidence type="ECO:0000256" key="3">
    <source>
        <dbReference type="ARBA" id="ARBA00023125"/>
    </source>
</evidence>
<keyword evidence="2" id="KW-0805">Transcription regulation</keyword>
<comment type="caution">
    <text evidence="6">The sequence shown here is derived from an EMBL/GenBank/DDBJ whole genome shotgun (WGS) entry which is preliminary data.</text>
</comment>
<dbReference type="GO" id="GO:0003677">
    <property type="term" value="F:DNA binding"/>
    <property type="evidence" value="ECO:0007669"/>
    <property type="project" value="UniProtKB-KW"/>
</dbReference>
<dbReference type="Pfam" id="PF03466">
    <property type="entry name" value="LysR_substrate"/>
    <property type="match status" value="1"/>
</dbReference>
<dbReference type="CDD" id="cd08421">
    <property type="entry name" value="PBP2_LTTR_like_1"/>
    <property type="match status" value="1"/>
</dbReference>
<dbReference type="PANTHER" id="PTHR30419">
    <property type="entry name" value="HTH-TYPE TRANSCRIPTIONAL REGULATOR YBHD"/>
    <property type="match status" value="1"/>
</dbReference>
<keyword evidence="4" id="KW-0804">Transcription</keyword>
<dbReference type="EMBL" id="QJKB01000003">
    <property type="protein sequence ID" value="PXX43738.1"/>
    <property type="molecule type" value="Genomic_DNA"/>
</dbReference>
<dbReference type="SUPFAM" id="SSF46785">
    <property type="entry name" value="Winged helix' DNA-binding domain"/>
    <property type="match status" value="1"/>
</dbReference>
<dbReference type="PROSITE" id="PS50931">
    <property type="entry name" value="HTH_LYSR"/>
    <property type="match status" value="1"/>
</dbReference>
<dbReference type="PANTHER" id="PTHR30419:SF2">
    <property type="entry name" value="LYSR FAMILY TRANSCRIPTIONAL REGULATOR"/>
    <property type="match status" value="1"/>
</dbReference>
<evidence type="ECO:0000256" key="1">
    <source>
        <dbReference type="ARBA" id="ARBA00009437"/>
    </source>
</evidence>
<keyword evidence="7" id="KW-1185">Reference proteome</keyword>
<dbReference type="Proteomes" id="UP000247792">
    <property type="component" value="Unassembled WGS sequence"/>
</dbReference>
<dbReference type="AlphaFoldDB" id="A0A318JTE1"/>
<protein>
    <submittedName>
        <fullName evidence="6">DNA-binding transcriptional LysR family regulator</fullName>
    </submittedName>
</protein>
<dbReference type="Pfam" id="PF00126">
    <property type="entry name" value="HTH_1"/>
    <property type="match status" value="1"/>
</dbReference>
<dbReference type="InterPro" id="IPR036390">
    <property type="entry name" value="WH_DNA-bd_sf"/>
</dbReference>
<evidence type="ECO:0000313" key="7">
    <source>
        <dbReference type="Proteomes" id="UP000247792"/>
    </source>
</evidence>
<evidence type="ECO:0000259" key="5">
    <source>
        <dbReference type="PROSITE" id="PS50931"/>
    </source>
</evidence>
<dbReference type="GO" id="GO:0003700">
    <property type="term" value="F:DNA-binding transcription factor activity"/>
    <property type="evidence" value="ECO:0007669"/>
    <property type="project" value="InterPro"/>
</dbReference>
<dbReference type="RefSeq" id="WP_110255035.1">
    <property type="nucleotide sequence ID" value="NZ_QJKB01000003.1"/>
</dbReference>
<dbReference type="Gene3D" id="1.10.10.10">
    <property type="entry name" value="Winged helix-like DNA-binding domain superfamily/Winged helix DNA-binding domain"/>
    <property type="match status" value="1"/>
</dbReference>
<dbReference type="InterPro" id="IPR005119">
    <property type="entry name" value="LysR_subst-bd"/>
</dbReference>
<dbReference type="GO" id="GO:0005829">
    <property type="term" value="C:cytosol"/>
    <property type="evidence" value="ECO:0007669"/>
    <property type="project" value="TreeGrafter"/>
</dbReference>
<dbReference type="SUPFAM" id="SSF53850">
    <property type="entry name" value="Periplasmic binding protein-like II"/>
    <property type="match status" value="1"/>
</dbReference>
<evidence type="ECO:0000256" key="4">
    <source>
        <dbReference type="ARBA" id="ARBA00023163"/>
    </source>
</evidence>
<gene>
    <name evidence="6" type="ORF">DFR42_1036</name>
</gene>
<name>A0A318JTE1_9BURK</name>
<dbReference type="InterPro" id="IPR000847">
    <property type="entry name" value="LysR_HTH_N"/>
</dbReference>
<feature type="domain" description="HTH lysR-type" evidence="5">
    <location>
        <begin position="1"/>
        <end position="60"/>
    </location>
</feature>
<dbReference type="Gene3D" id="3.40.190.290">
    <property type="match status" value="1"/>
</dbReference>
<sequence>MRFDLVDLQLFVHVVEAGSITAGAERSHLALASASARLRGMEDLLGVPLLLRQRRGVEVTDAGRTLLHHARMLMQQMERMRGDLGDYAKGLKGHIRMLCNTSALTEFLPQALAIYMQEHPHINIEVEERLSNDIVQAIIAEQADIGIIADTVDSADLQTFSFRQDQLVLVTTAQHPLHTVAALNGSLAFADALTYDFVGLAGDSALQQYLNEHALRLGQRLHYRLRLRSFDGICRMVESGAGIAIIPETAALRYEQLMKIHRLYLTDTWAVRNLLICVRQYDELPTYARELINAIKA</sequence>
<dbReference type="InterPro" id="IPR050950">
    <property type="entry name" value="HTH-type_LysR_regulators"/>
</dbReference>
<keyword evidence="3 6" id="KW-0238">DNA-binding</keyword>